<proteinExistence type="inferred from homology"/>
<comment type="caution">
    <text evidence="22">The sequence shown here is derived from an EMBL/GenBank/DDBJ whole genome shotgun (WGS) entry which is preliminary data.</text>
</comment>
<keyword evidence="10" id="KW-0479">Metal-binding</keyword>
<dbReference type="EMBL" id="JARGDH010000004">
    <property type="protein sequence ID" value="KAL0271536.1"/>
    <property type="molecule type" value="Genomic_DNA"/>
</dbReference>
<feature type="domain" description="WSC" evidence="21">
    <location>
        <begin position="187"/>
        <end position="281"/>
    </location>
</feature>
<evidence type="ECO:0000256" key="20">
    <source>
        <dbReference type="SAM" id="Phobius"/>
    </source>
</evidence>
<evidence type="ECO:0000256" key="14">
    <source>
        <dbReference type="ARBA" id="ARBA00023034"/>
    </source>
</evidence>
<dbReference type="EC" id="2.4.2.26" evidence="6"/>
<dbReference type="PANTHER" id="PTHR46025">
    <property type="entry name" value="XYLOSYLTRANSFERASE OXT"/>
    <property type="match status" value="1"/>
</dbReference>
<evidence type="ECO:0000256" key="18">
    <source>
        <dbReference type="ARBA" id="ARBA00042865"/>
    </source>
</evidence>
<evidence type="ECO:0000256" key="11">
    <source>
        <dbReference type="ARBA" id="ARBA00022824"/>
    </source>
</evidence>
<dbReference type="Pfam" id="PF01822">
    <property type="entry name" value="WSC"/>
    <property type="match status" value="1"/>
</dbReference>
<dbReference type="SMART" id="SM00321">
    <property type="entry name" value="WSC"/>
    <property type="match status" value="1"/>
</dbReference>
<keyword evidence="16" id="KW-1015">Disulfide bond</keyword>
<dbReference type="GO" id="GO:0050650">
    <property type="term" value="P:chondroitin sulfate proteoglycan biosynthetic process"/>
    <property type="evidence" value="ECO:0007669"/>
    <property type="project" value="TreeGrafter"/>
</dbReference>
<dbReference type="PROSITE" id="PS51212">
    <property type="entry name" value="WSC"/>
    <property type="match status" value="1"/>
</dbReference>
<keyword evidence="12" id="KW-0735">Signal-anchor</keyword>
<evidence type="ECO:0000256" key="1">
    <source>
        <dbReference type="ARBA" id="ARBA00004323"/>
    </source>
</evidence>
<organism evidence="22">
    <name type="scientific">Menopon gallinae</name>
    <name type="common">poultry shaft louse</name>
    <dbReference type="NCBI Taxonomy" id="328185"/>
    <lineage>
        <taxon>Eukaryota</taxon>
        <taxon>Metazoa</taxon>
        <taxon>Ecdysozoa</taxon>
        <taxon>Arthropoda</taxon>
        <taxon>Hexapoda</taxon>
        <taxon>Insecta</taxon>
        <taxon>Pterygota</taxon>
        <taxon>Neoptera</taxon>
        <taxon>Paraneoptera</taxon>
        <taxon>Psocodea</taxon>
        <taxon>Troctomorpha</taxon>
        <taxon>Phthiraptera</taxon>
        <taxon>Amblycera</taxon>
        <taxon>Menoponidae</taxon>
        <taxon>Menopon</taxon>
    </lineage>
</organism>
<dbReference type="InterPro" id="IPR002889">
    <property type="entry name" value="WSC_carb-bd"/>
</dbReference>
<dbReference type="Pfam" id="PF02485">
    <property type="entry name" value="Branch"/>
    <property type="match status" value="1"/>
</dbReference>
<dbReference type="GO" id="GO:0046872">
    <property type="term" value="F:metal ion binding"/>
    <property type="evidence" value="ECO:0007669"/>
    <property type="project" value="UniProtKB-KW"/>
</dbReference>
<evidence type="ECO:0000256" key="15">
    <source>
        <dbReference type="ARBA" id="ARBA00023136"/>
    </source>
</evidence>
<dbReference type="Pfam" id="PF12529">
    <property type="entry name" value="Xylo_C"/>
    <property type="match status" value="1"/>
</dbReference>
<dbReference type="GO" id="GO:0000139">
    <property type="term" value="C:Golgi membrane"/>
    <property type="evidence" value="ECO:0007669"/>
    <property type="project" value="UniProtKB-SubCell"/>
</dbReference>
<evidence type="ECO:0000313" key="22">
    <source>
        <dbReference type="EMBL" id="KAL0271536.1"/>
    </source>
</evidence>
<keyword evidence="13 20" id="KW-1133">Transmembrane helix</keyword>
<evidence type="ECO:0000256" key="5">
    <source>
        <dbReference type="ARBA" id="ARBA00010195"/>
    </source>
</evidence>
<evidence type="ECO:0000256" key="19">
    <source>
        <dbReference type="ARBA" id="ARBA00047847"/>
    </source>
</evidence>
<comment type="similarity">
    <text evidence="5">Belongs to the glycosyltransferase 14 family. XylT subfamily.</text>
</comment>
<gene>
    <name evidence="22" type="ORF">PYX00_008598</name>
</gene>
<evidence type="ECO:0000256" key="4">
    <source>
        <dbReference type="ARBA" id="ARBA00005093"/>
    </source>
</evidence>
<comment type="pathway">
    <text evidence="4">Glycan metabolism; heparan sulfate biosynthesis.</text>
</comment>
<keyword evidence="9 20" id="KW-0812">Transmembrane</keyword>
<evidence type="ECO:0000256" key="2">
    <source>
        <dbReference type="ARBA" id="ARBA00004648"/>
    </source>
</evidence>
<keyword evidence="14" id="KW-0333">Golgi apparatus</keyword>
<dbReference type="AlphaFoldDB" id="A0AAW2HPK0"/>
<dbReference type="InterPro" id="IPR043538">
    <property type="entry name" value="XYLT"/>
</dbReference>
<comment type="catalytic activity">
    <reaction evidence="19">
        <text>UDP-alpha-D-xylose + L-seryl-[protein] = 3-O-(beta-D-xylosyl)-L-seryl-[protein] + UDP + H(+)</text>
        <dbReference type="Rhea" id="RHEA:50192"/>
        <dbReference type="Rhea" id="RHEA-COMP:9863"/>
        <dbReference type="Rhea" id="RHEA-COMP:12567"/>
        <dbReference type="ChEBI" id="CHEBI:15378"/>
        <dbReference type="ChEBI" id="CHEBI:29999"/>
        <dbReference type="ChEBI" id="CHEBI:57632"/>
        <dbReference type="ChEBI" id="CHEBI:58223"/>
        <dbReference type="ChEBI" id="CHEBI:132085"/>
        <dbReference type="EC" id="2.4.2.26"/>
    </reaction>
</comment>
<evidence type="ECO:0000256" key="16">
    <source>
        <dbReference type="ARBA" id="ARBA00023157"/>
    </source>
</evidence>
<evidence type="ECO:0000259" key="21">
    <source>
        <dbReference type="PROSITE" id="PS51212"/>
    </source>
</evidence>
<sequence length="938" mass="107393">MAVFKHRALDIRWLRKPRYRKFVVIVSILFSINVFLVCNLVSSYNDPAAGEEDPSGRGRYHLDGASLQDEEEGLDKNFIKQQKHHINLEKRILKQKQVPDNTNNKNYINSNKLNSAIKLNNATSLKLEELDFKPWCNIVTKEAISAIHRAKTQYCKSELVNVTCLLQRGDLFPKQLTSLCPAPGVTKGKSLGCFQDDKSMRILSGYFTNLEVTNSPQNCINLCLQSGFPYAGVEYWTECFCGVEEPSPKAKLPDSSCNMKCPADSRLVCGGYLTINIYETGILKFSPQVPSSNVPETEPRARITFLLTLSGRALRQIQRLIKSLYHKDHYFLIHVDATQDYLFRELLYLEKFLPNVKLMRKRHATMWAGSSLLQMILAAMKEILQMPWKWDFIVNLSESDFPIKKNEKLVDFLTANREKNFVKSTGREIQRFIQKQGLDKTFVQCDGHMWRIGDRTLPVGIQMDGGSDWMALSRPFVEYVASDTRDELLKGLDRVYQYTLLPAESYFHTVLRNSKFCDTYIDNNLHLTNWKRHLGCKCQYRHIVDWCGCSPNDFKPDDWKKIENGSIFFFLHSTSSNQLFFARKFEPIINQAIINKLEEWVYGPPPKSANMLGYWQSIYHHADLTPPRDDSILTLTASLTRLVTKHNYQFLSISEKDILELSAYQHDDVFQGLLVRYKAKHRNESLQNQQFETWFKLRSHFKILDEKNGKFINNVQVTSDFDVKESTSRNLLGTLGLFSDVILVYTLSAEMRDNLTMLVIDPAGQLAQVVDIRVDEKSVSKTVTASVKAVIPVPLLPGIWHVKIYYEGFLVAVTKFLVIPLEFIAANAMTLQQASLLHRGSPEYRISVDKAHWAKSLENNLAKHSLALANQKRIGNDLREWIDSLVKQFYTPVETCKSSASSGNFKFIEPCEATIWSTLSPDLKSSISSYDSQTGLIS</sequence>
<dbReference type="InterPro" id="IPR003406">
    <property type="entry name" value="Glyco_trans_14"/>
</dbReference>
<keyword evidence="11" id="KW-0256">Endoplasmic reticulum</keyword>
<protein>
    <recommendedName>
        <fullName evidence="6">protein xylosyltransferase</fullName>
        <ecNumber evidence="6">2.4.2.26</ecNumber>
    </recommendedName>
    <alternativeName>
        <fullName evidence="18">Peptide O-xylosyltransferase</fullName>
    </alternativeName>
</protein>
<reference evidence="22" key="1">
    <citation type="journal article" date="2024" name="Gigascience">
        <title>Chromosome-level genome of the poultry shaft louse Menopon gallinae provides insight into the host-switching and adaptive evolution of parasitic lice.</title>
        <authorList>
            <person name="Xu Y."/>
            <person name="Ma L."/>
            <person name="Liu S."/>
            <person name="Liang Y."/>
            <person name="Liu Q."/>
            <person name="He Z."/>
            <person name="Tian L."/>
            <person name="Duan Y."/>
            <person name="Cai W."/>
            <person name="Li H."/>
            <person name="Song F."/>
        </authorList>
    </citation>
    <scope>NUCLEOTIDE SEQUENCE</scope>
    <source>
        <strain evidence="22">Cailab_2023a</strain>
    </source>
</reference>
<evidence type="ECO:0000256" key="12">
    <source>
        <dbReference type="ARBA" id="ARBA00022968"/>
    </source>
</evidence>
<evidence type="ECO:0000256" key="3">
    <source>
        <dbReference type="ARBA" id="ARBA00004840"/>
    </source>
</evidence>
<dbReference type="InterPro" id="IPR024448">
    <property type="entry name" value="XylT_C"/>
</dbReference>
<evidence type="ECO:0000256" key="7">
    <source>
        <dbReference type="ARBA" id="ARBA00022676"/>
    </source>
</evidence>
<evidence type="ECO:0000256" key="10">
    <source>
        <dbReference type="ARBA" id="ARBA00022723"/>
    </source>
</evidence>
<keyword evidence="8" id="KW-0808">Transferase</keyword>
<evidence type="ECO:0000256" key="17">
    <source>
        <dbReference type="ARBA" id="ARBA00023180"/>
    </source>
</evidence>
<comment type="pathway">
    <text evidence="3">Glycan metabolism; chondroitin sulfate biosynthesis.</text>
</comment>
<dbReference type="GO" id="GO:0005789">
    <property type="term" value="C:endoplasmic reticulum membrane"/>
    <property type="evidence" value="ECO:0007669"/>
    <property type="project" value="UniProtKB-SubCell"/>
</dbReference>
<feature type="transmembrane region" description="Helical" evidence="20">
    <location>
        <begin position="21"/>
        <end position="42"/>
    </location>
</feature>
<keyword evidence="17" id="KW-0325">Glycoprotein</keyword>
<evidence type="ECO:0000256" key="8">
    <source>
        <dbReference type="ARBA" id="ARBA00022679"/>
    </source>
</evidence>
<evidence type="ECO:0000256" key="6">
    <source>
        <dbReference type="ARBA" id="ARBA00011972"/>
    </source>
</evidence>
<accession>A0AAW2HPK0</accession>
<dbReference type="GO" id="GO:0030158">
    <property type="term" value="F:protein xylosyltransferase activity"/>
    <property type="evidence" value="ECO:0007669"/>
    <property type="project" value="UniProtKB-EC"/>
</dbReference>
<keyword evidence="7" id="KW-0328">Glycosyltransferase</keyword>
<keyword evidence="15 20" id="KW-0472">Membrane</keyword>
<comment type="subcellular location">
    <subcellularLocation>
        <location evidence="2">Endoplasmic reticulum membrane</location>
        <topology evidence="2">Single-pass type II membrane protein</topology>
    </subcellularLocation>
    <subcellularLocation>
        <location evidence="1">Golgi apparatus membrane</location>
        <topology evidence="1">Single-pass type II membrane protein</topology>
    </subcellularLocation>
</comment>
<evidence type="ECO:0000256" key="9">
    <source>
        <dbReference type="ARBA" id="ARBA00022692"/>
    </source>
</evidence>
<evidence type="ECO:0000256" key="13">
    <source>
        <dbReference type="ARBA" id="ARBA00022989"/>
    </source>
</evidence>
<dbReference type="GO" id="GO:0015012">
    <property type="term" value="P:heparan sulfate proteoglycan biosynthetic process"/>
    <property type="evidence" value="ECO:0007669"/>
    <property type="project" value="TreeGrafter"/>
</dbReference>
<name>A0AAW2HPK0_9NEOP</name>
<dbReference type="PANTHER" id="PTHR46025:SF3">
    <property type="entry name" value="XYLOSYLTRANSFERASE OXT"/>
    <property type="match status" value="1"/>
</dbReference>